<evidence type="ECO:0000256" key="3">
    <source>
        <dbReference type="ARBA" id="ARBA00022980"/>
    </source>
</evidence>
<evidence type="ECO:0000256" key="5">
    <source>
        <dbReference type="ARBA" id="ARBA00023274"/>
    </source>
</evidence>
<comment type="subcellular location">
    <subcellularLocation>
        <location evidence="1">Mitochondrion</location>
    </subcellularLocation>
</comment>
<proteinExistence type="inferred from homology"/>
<dbReference type="PANTHER" id="PTHR13477:SF0">
    <property type="entry name" value="LARGE RIBOSOMAL SUBUNIT PROTEIN ML49"/>
    <property type="match status" value="1"/>
</dbReference>
<keyword evidence="3" id="KW-0689">Ribosomal protein</keyword>
<dbReference type="Gene3D" id="3.30.780.10">
    <property type="entry name" value="SUI1-like domain"/>
    <property type="match status" value="1"/>
</dbReference>
<gene>
    <name evidence="8" type="ORF">ALEPTO_LOCUS11411</name>
</gene>
<keyword evidence="4" id="KW-0496">Mitochondrion</keyword>
<keyword evidence="9" id="KW-1185">Reference proteome</keyword>
<evidence type="ECO:0000256" key="6">
    <source>
        <dbReference type="ARBA" id="ARBA00035191"/>
    </source>
</evidence>
<feature type="region of interest" description="Disordered" evidence="7">
    <location>
        <begin position="44"/>
        <end position="78"/>
    </location>
</feature>
<comment type="caution">
    <text evidence="8">The sequence shown here is derived from an EMBL/GenBank/DDBJ whole genome shotgun (WGS) entry which is preliminary data.</text>
</comment>
<evidence type="ECO:0000256" key="2">
    <source>
        <dbReference type="ARBA" id="ARBA00005677"/>
    </source>
</evidence>
<evidence type="ECO:0000313" key="9">
    <source>
        <dbReference type="Proteomes" id="UP000789508"/>
    </source>
</evidence>
<organism evidence="8 9">
    <name type="scientific">Ambispora leptoticha</name>
    <dbReference type="NCBI Taxonomy" id="144679"/>
    <lineage>
        <taxon>Eukaryota</taxon>
        <taxon>Fungi</taxon>
        <taxon>Fungi incertae sedis</taxon>
        <taxon>Mucoromycota</taxon>
        <taxon>Glomeromycotina</taxon>
        <taxon>Glomeromycetes</taxon>
        <taxon>Archaeosporales</taxon>
        <taxon>Ambisporaceae</taxon>
        <taxon>Ambispora</taxon>
    </lineage>
</organism>
<dbReference type="Pfam" id="PF05046">
    <property type="entry name" value="Img2"/>
    <property type="match status" value="1"/>
</dbReference>
<protein>
    <recommendedName>
        <fullName evidence="6">Large ribosomal subunit protein mL49</fullName>
    </recommendedName>
</protein>
<evidence type="ECO:0000256" key="7">
    <source>
        <dbReference type="SAM" id="MobiDB-lite"/>
    </source>
</evidence>
<reference evidence="8" key="1">
    <citation type="submission" date="2021-06" db="EMBL/GenBank/DDBJ databases">
        <authorList>
            <person name="Kallberg Y."/>
            <person name="Tangrot J."/>
            <person name="Rosling A."/>
        </authorList>
    </citation>
    <scope>NUCLEOTIDE SEQUENCE</scope>
    <source>
        <strain evidence="8">FL130A</strain>
    </source>
</reference>
<dbReference type="Proteomes" id="UP000789508">
    <property type="component" value="Unassembled WGS sequence"/>
</dbReference>
<dbReference type="PANTHER" id="PTHR13477">
    <property type="entry name" value="MITOCHONDRIAL 39S RIBOSOMAL PROTEIN L49"/>
    <property type="match status" value="1"/>
</dbReference>
<evidence type="ECO:0000256" key="1">
    <source>
        <dbReference type="ARBA" id="ARBA00004173"/>
    </source>
</evidence>
<name>A0A9N9HMM2_9GLOM</name>
<evidence type="ECO:0000313" key="8">
    <source>
        <dbReference type="EMBL" id="CAG8696561.1"/>
    </source>
</evidence>
<dbReference type="EMBL" id="CAJVPS010018202">
    <property type="protein sequence ID" value="CAG8696561.1"/>
    <property type="molecule type" value="Genomic_DNA"/>
</dbReference>
<dbReference type="InterPro" id="IPR007740">
    <property type="entry name" value="Ribosomal_mL49"/>
</dbReference>
<dbReference type="OrthoDB" id="19439at2759"/>
<dbReference type="AlphaFoldDB" id="A0A9N9HMM2"/>
<dbReference type="GO" id="GO:0006412">
    <property type="term" value="P:translation"/>
    <property type="evidence" value="ECO:0007669"/>
    <property type="project" value="InterPro"/>
</dbReference>
<dbReference type="GO" id="GO:0003735">
    <property type="term" value="F:structural constituent of ribosome"/>
    <property type="evidence" value="ECO:0007669"/>
    <property type="project" value="InterPro"/>
</dbReference>
<accession>A0A9N9HMM2</accession>
<evidence type="ECO:0000256" key="4">
    <source>
        <dbReference type="ARBA" id="ARBA00023128"/>
    </source>
</evidence>
<sequence length="307" mass="35442">MLLGPTRPLCLATNQLIMTATTKTTRNTLGIYIWFRGSRLESTQTQKREWPPKPLGIKPPRSLMKHPQVLPPTKLLPRKKQGPYLRAKNKEMWRKKAIAAERAKEREKARVPRLGPRFPKKKVPYNPRVNTNIGVPHSAILRAPRRGYSPKQKIPEKALNYYQRKLERILEVQKMEKKQEENPKLVLAAAQKRSSSKSSPILLDNPLQDFPPMSIEDQVLDYPPMNINGQILYGPPPAIYGISSSRIKHQQIFPPDPPPNLDVDRPKVKYPYFVQRTKYNMIPVYTDIKNGRSRVLTIVRRIEGNIK</sequence>
<comment type="similarity">
    <text evidence="2">Belongs to the mitochondrion-specific ribosomal protein mL49 family.</text>
</comment>
<keyword evidence="5" id="KW-0687">Ribonucleoprotein</keyword>
<feature type="non-terminal residue" evidence="8">
    <location>
        <position position="1"/>
    </location>
</feature>
<dbReference type="GO" id="GO:0005762">
    <property type="term" value="C:mitochondrial large ribosomal subunit"/>
    <property type="evidence" value="ECO:0007669"/>
    <property type="project" value="TreeGrafter"/>
</dbReference>